<evidence type="ECO:0000256" key="1">
    <source>
        <dbReference type="ARBA" id="ARBA00004413"/>
    </source>
</evidence>
<accession>D3UJ55</accession>
<dbReference type="InterPro" id="IPR036429">
    <property type="entry name" value="SpoA-like_sf"/>
</dbReference>
<keyword evidence="7" id="KW-0472">Membrane</keyword>
<comment type="function">
    <text evidence="8">FliM is one of three proteins (FliG, FliN, FliM) that forms the rotor-mounted switch complex (C ring), located at the base of the basal body. This complex interacts with the CheY and CheZ chemotaxis proteins, in addition to contacting components of the motor that determine the direction of flagellar rotation.</text>
</comment>
<evidence type="ECO:0000256" key="2">
    <source>
        <dbReference type="ARBA" id="ARBA00009226"/>
    </source>
</evidence>
<dbReference type="GO" id="GO:0005886">
    <property type="term" value="C:plasma membrane"/>
    <property type="evidence" value="ECO:0007669"/>
    <property type="project" value="UniProtKB-SubCell"/>
</dbReference>
<dbReference type="PANTHER" id="PTHR43484:SF1">
    <property type="entry name" value="FLAGELLAR MOTOR SWITCH PROTEIN FLIN"/>
    <property type="match status" value="1"/>
</dbReference>
<protein>
    <recommendedName>
        <fullName evidence="3">Flagellar motor switch protein FliN</fullName>
    </recommendedName>
</protein>
<reference evidence="10 11" key="1">
    <citation type="journal article" date="2010" name="BMC Genomics">
        <title>Comparative genomics and proteomics of Helicobacter mustelae, an ulcerogenic and carcinogenic gastric pathogen.</title>
        <authorList>
            <person name="O'Toole P.W."/>
            <person name="Snelling W.J."/>
            <person name="Canchaya C."/>
            <person name="Forde B.M."/>
            <person name="Hardie K.R."/>
            <person name="Josenhans C."/>
            <person name="Graham R.L.J."/>
            <person name="McMullan G."/>
            <person name="Parkhill J."/>
            <person name="Belda E."/>
            <person name="Bentley S.D."/>
        </authorList>
    </citation>
    <scope>NUCLEOTIDE SEQUENCE [LARGE SCALE GENOMIC DNA]</scope>
    <source>
        <strain evidence="11">ATCC 43772 / LMG 18044 / NCTC 12198 / 12198</strain>
    </source>
</reference>
<dbReference type="EMBL" id="FN555004">
    <property type="protein sequence ID" value="CBG40530.1"/>
    <property type="molecule type" value="Genomic_DNA"/>
</dbReference>
<dbReference type="NCBIfam" id="NF006272">
    <property type="entry name" value="PRK08432.1"/>
    <property type="match status" value="1"/>
</dbReference>
<dbReference type="HOGENOM" id="CLU_082691_0_0_7"/>
<dbReference type="KEGG" id="hms:HMU12760"/>
<keyword evidence="10" id="KW-0966">Cell projection</keyword>
<evidence type="ECO:0000256" key="4">
    <source>
        <dbReference type="ARBA" id="ARBA00022475"/>
    </source>
</evidence>
<keyword evidence="4" id="KW-1003">Cell membrane</keyword>
<evidence type="ECO:0000256" key="7">
    <source>
        <dbReference type="ARBA" id="ARBA00023136"/>
    </source>
</evidence>
<feature type="domain" description="Flagellar motor switch protein FliN-like C-terminal" evidence="9">
    <location>
        <begin position="199"/>
        <end position="267"/>
    </location>
</feature>
<dbReference type="Gene3D" id="2.30.330.10">
    <property type="entry name" value="SpoA-like"/>
    <property type="match status" value="1"/>
</dbReference>
<keyword evidence="11" id="KW-1185">Reference proteome</keyword>
<dbReference type="Pfam" id="PF01052">
    <property type="entry name" value="FliMN_C"/>
    <property type="match status" value="1"/>
</dbReference>
<gene>
    <name evidence="10" type="primary">fliY</name>
    <name evidence="10" type="ordered locus">HMU12760</name>
</gene>
<dbReference type="Gene3D" id="3.40.1550.10">
    <property type="entry name" value="CheC-like"/>
    <property type="match status" value="1"/>
</dbReference>
<dbReference type="PANTHER" id="PTHR43484">
    <property type="match status" value="1"/>
</dbReference>
<organism evidence="10 11">
    <name type="scientific">Helicobacter mustelae (strain ATCC 43772 / CCUG 25715 / CIP 103759 / LMG 18044 / NCTC 12198 / R85-136P)</name>
    <name type="common">Campylobacter mustelae</name>
    <dbReference type="NCBI Taxonomy" id="679897"/>
    <lineage>
        <taxon>Bacteria</taxon>
        <taxon>Pseudomonadati</taxon>
        <taxon>Campylobacterota</taxon>
        <taxon>Epsilonproteobacteria</taxon>
        <taxon>Campylobacterales</taxon>
        <taxon>Helicobacteraceae</taxon>
        <taxon>Helicobacter</taxon>
    </lineage>
</organism>
<dbReference type="InterPro" id="IPR012826">
    <property type="entry name" value="FliN"/>
</dbReference>
<evidence type="ECO:0000256" key="6">
    <source>
        <dbReference type="ARBA" id="ARBA00022779"/>
    </source>
</evidence>
<evidence type="ECO:0000256" key="5">
    <source>
        <dbReference type="ARBA" id="ARBA00022500"/>
    </source>
</evidence>
<keyword evidence="5" id="KW-0145">Chemotaxis</keyword>
<dbReference type="InterPro" id="IPR051469">
    <property type="entry name" value="FliN/MopA/SpaO"/>
</dbReference>
<dbReference type="Proteomes" id="UP000001522">
    <property type="component" value="Chromosome"/>
</dbReference>
<keyword evidence="10" id="KW-0969">Cilium</keyword>
<dbReference type="GO" id="GO:0006935">
    <property type="term" value="P:chemotaxis"/>
    <property type="evidence" value="ECO:0007669"/>
    <property type="project" value="UniProtKB-KW"/>
</dbReference>
<evidence type="ECO:0000313" key="11">
    <source>
        <dbReference type="Proteomes" id="UP000001522"/>
    </source>
</evidence>
<dbReference type="PRINTS" id="PR00956">
    <property type="entry name" value="FLGMOTORFLIN"/>
</dbReference>
<dbReference type="STRING" id="679897.HMU12760"/>
<name>D3UJ55_HELM1</name>
<keyword evidence="6" id="KW-0283">Flagellar rotation</keyword>
<dbReference type="SUPFAM" id="SSF103039">
    <property type="entry name" value="CheC-like"/>
    <property type="match status" value="1"/>
</dbReference>
<dbReference type="GO" id="GO:0071973">
    <property type="term" value="P:bacterial-type flagellum-dependent cell motility"/>
    <property type="evidence" value="ECO:0007669"/>
    <property type="project" value="InterPro"/>
</dbReference>
<dbReference type="SUPFAM" id="SSF101801">
    <property type="entry name" value="Surface presentation of antigens (SPOA)"/>
    <property type="match status" value="1"/>
</dbReference>
<proteinExistence type="inferred from homology"/>
<evidence type="ECO:0000256" key="8">
    <source>
        <dbReference type="ARBA" id="ARBA00025044"/>
    </source>
</evidence>
<dbReference type="RefSeq" id="WP_013023597.1">
    <property type="nucleotide sequence ID" value="NC_013949.1"/>
</dbReference>
<sequence>MNNFINLFSQEVVATIEGLMGATPDLGQGKESSLHDANITPPYVFISIEAKGDFGADLGMLMPIDLATALADTMVGGEGESKESVDDDDLDAIKEINSNIFGALSTSLNSQKKLPKLSFSCKNVASITNEQDLSDFARVYDFAFSLNRIKSHFLLLCTKEFEENFSGKKEEASSPQTEEIDSAPGQNLSQEEMKNIGMLLDVKLNVKVRIGQKRMLLKDVTSMDIGSVIELNQLANEPLEILIDDKVIAKGEVVIVDGNFGIQVTEIGTKRQRLEQLRS</sequence>
<dbReference type="GO" id="GO:0003774">
    <property type="term" value="F:cytoskeletal motor activity"/>
    <property type="evidence" value="ECO:0007669"/>
    <property type="project" value="InterPro"/>
</dbReference>
<dbReference type="GO" id="GO:0009425">
    <property type="term" value="C:bacterial-type flagellum basal body"/>
    <property type="evidence" value="ECO:0007669"/>
    <property type="project" value="InterPro"/>
</dbReference>
<evidence type="ECO:0000256" key="3">
    <source>
        <dbReference type="ARBA" id="ARBA00021897"/>
    </source>
</evidence>
<dbReference type="eggNOG" id="COG1886">
    <property type="taxonomic scope" value="Bacteria"/>
</dbReference>
<keyword evidence="10" id="KW-0282">Flagellum</keyword>
<dbReference type="NCBIfam" id="TIGR02480">
    <property type="entry name" value="fliN"/>
    <property type="match status" value="1"/>
</dbReference>
<dbReference type="InterPro" id="IPR001543">
    <property type="entry name" value="FliN-like_C"/>
</dbReference>
<evidence type="ECO:0000313" key="10">
    <source>
        <dbReference type="EMBL" id="CBG40530.1"/>
    </source>
</evidence>
<comment type="subcellular location">
    <subcellularLocation>
        <location evidence="1">Cell membrane</location>
        <topology evidence="1">Peripheral membrane protein</topology>
        <orientation evidence="1">Cytoplasmic side</orientation>
    </subcellularLocation>
</comment>
<dbReference type="InterPro" id="IPR001172">
    <property type="entry name" value="FliN_T3SS_HrcQb"/>
</dbReference>
<comment type="similarity">
    <text evidence="2">Belongs to the FliN/MopA/SpaO family.</text>
</comment>
<evidence type="ECO:0000259" key="9">
    <source>
        <dbReference type="Pfam" id="PF01052"/>
    </source>
</evidence>
<dbReference type="AlphaFoldDB" id="D3UJ55"/>
<dbReference type="InterPro" id="IPR028976">
    <property type="entry name" value="CheC-like_sf"/>
</dbReference>